<dbReference type="InterPro" id="IPR000182">
    <property type="entry name" value="GNAT_dom"/>
</dbReference>
<reference evidence="4" key="4">
    <citation type="submission" date="2022-09" db="EMBL/GenBank/DDBJ databases">
        <title>Rouxiella aceris sp. nov., isolated from tree sap and emended description of the genus Rhouxiella.</title>
        <authorList>
            <person name="Kim I.S."/>
        </authorList>
    </citation>
    <scope>NUCLEOTIDE SEQUENCE</scope>
    <source>
        <strain evidence="4">SAP-2</strain>
    </source>
</reference>
<dbReference type="EMBL" id="JADMKS010000005">
    <property type="protein sequence ID" value="MBF6637537.1"/>
    <property type="molecule type" value="Genomic_DNA"/>
</dbReference>
<dbReference type="Gene3D" id="3.40.630.30">
    <property type="match status" value="1"/>
</dbReference>
<dbReference type="GO" id="GO:0016747">
    <property type="term" value="F:acyltransferase activity, transferring groups other than amino-acyl groups"/>
    <property type="evidence" value="ECO:0007669"/>
    <property type="project" value="InterPro"/>
</dbReference>
<organism evidence="4 7">
    <name type="scientific">Rouxiella silvae</name>
    <dbReference type="NCBI Taxonomy" id="1646373"/>
    <lineage>
        <taxon>Bacteria</taxon>
        <taxon>Pseudomonadati</taxon>
        <taxon>Pseudomonadota</taxon>
        <taxon>Gammaproteobacteria</taxon>
        <taxon>Enterobacterales</taxon>
        <taxon>Yersiniaceae</taxon>
        <taxon>Rouxiella</taxon>
    </lineage>
</organism>
<dbReference type="Pfam" id="PF13508">
    <property type="entry name" value="Acetyltransf_7"/>
    <property type="match status" value="1"/>
</dbReference>
<dbReference type="CDD" id="cd04301">
    <property type="entry name" value="NAT_SF"/>
    <property type="match status" value="1"/>
</dbReference>
<reference evidence="5" key="1">
    <citation type="submission" date="2016-12" db="EMBL/GenBank/DDBJ databases">
        <authorList>
            <person name="Le Fleche-Mateos A."/>
        </authorList>
    </citation>
    <scope>NUCLEOTIDE SEQUENCE</scope>
    <source>
        <strain evidence="5">213</strain>
    </source>
</reference>
<dbReference type="AlphaFoldDB" id="A0AA40X2L1"/>
<evidence type="ECO:0000313" key="5">
    <source>
        <dbReference type="EMBL" id="ORJ19421.1"/>
    </source>
</evidence>
<keyword evidence="1" id="KW-0808">Transferase</keyword>
<dbReference type="RefSeq" id="WP_084984135.1">
    <property type="nucleotide sequence ID" value="NZ_CBCSCF010000003.1"/>
</dbReference>
<dbReference type="Proteomes" id="UP000192722">
    <property type="component" value="Unassembled WGS sequence"/>
</dbReference>
<dbReference type="InterPro" id="IPR016181">
    <property type="entry name" value="Acyl_CoA_acyltransferase"/>
</dbReference>
<sequence length="146" mass="16523">MKDVFIREAKPSDVQELFHVRTSVNENTTTYQELDAMGITLSSIKEMIESSPCAWVAVQEERVLGFSMIIPEDGCLFAAFVLPAYEGLGIGKKLVQAAEDALFIKHSTLWLETGKSTRAAEFYRRRGWKNETEIGEGDIRLEKDQF</sequence>
<dbReference type="EMBL" id="MRWD01000059">
    <property type="protein sequence ID" value="ORJ19421.1"/>
    <property type="molecule type" value="Genomic_DNA"/>
</dbReference>
<dbReference type="PANTHER" id="PTHR43877:SF2">
    <property type="entry name" value="AMINOALKYLPHOSPHONATE N-ACETYLTRANSFERASE-RELATED"/>
    <property type="match status" value="1"/>
</dbReference>
<evidence type="ECO:0000313" key="6">
    <source>
        <dbReference type="Proteomes" id="UP000192722"/>
    </source>
</evidence>
<evidence type="ECO:0000313" key="7">
    <source>
        <dbReference type="Proteomes" id="UP000705283"/>
    </source>
</evidence>
<reference evidence="5 6" key="2">
    <citation type="journal article" date="2017" name="Int. J. Syst. Evol. Microbiol.">
        <title>Rouxiella badensis sp. nov. and Rouxiella silvae sp. nov. isolated from peat bog soil in Germany and emendation of the genus description.</title>
        <authorList>
            <person name="Le Fleche-Mateos A."/>
            <person name="Kugler J.H."/>
            <person name="Hansen S.H."/>
            <person name="Syldatk C."/>
            <person name="Hausmann R."/>
            <person name="Lomprez F."/>
            <person name="Vandenbogaert M."/>
            <person name="Manuguerra J.C."/>
            <person name="Grimont P.A."/>
        </authorList>
    </citation>
    <scope>NUCLEOTIDE SEQUENCE [LARGE SCALE GENOMIC DNA]</scope>
    <source>
        <strain evidence="5 6">213</strain>
    </source>
</reference>
<protein>
    <submittedName>
        <fullName evidence="4">GNAT family N-acetyltransferase</fullName>
    </submittedName>
</protein>
<accession>A0AA40X2L1</accession>
<evidence type="ECO:0000313" key="4">
    <source>
        <dbReference type="EMBL" id="MBF6637537.1"/>
    </source>
</evidence>
<reference evidence="4" key="3">
    <citation type="submission" date="2020-11" db="EMBL/GenBank/DDBJ databases">
        <authorList>
            <person name="Lee S.D."/>
        </authorList>
    </citation>
    <scope>NUCLEOTIDE SEQUENCE</scope>
    <source>
        <strain evidence="4">SAP-2</strain>
    </source>
</reference>
<dbReference type="SUPFAM" id="SSF55729">
    <property type="entry name" value="Acyl-CoA N-acyltransferases (Nat)"/>
    <property type="match status" value="1"/>
</dbReference>
<keyword evidence="6" id="KW-1185">Reference proteome</keyword>
<comment type="caution">
    <text evidence="4">The sequence shown here is derived from an EMBL/GenBank/DDBJ whole genome shotgun (WGS) entry which is preliminary data.</text>
</comment>
<dbReference type="PANTHER" id="PTHR43877">
    <property type="entry name" value="AMINOALKYLPHOSPHONATE N-ACETYLTRANSFERASE-RELATED-RELATED"/>
    <property type="match status" value="1"/>
</dbReference>
<evidence type="ECO:0000259" key="3">
    <source>
        <dbReference type="PROSITE" id="PS51186"/>
    </source>
</evidence>
<evidence type="ECO:0000256" key="1">
    <source>
        <dbReference type="ARBA" id="ARBA00022679"/>
    </source>
</evidence>
<proteinExistence type="predicted"/>
<dbReference type="PROSITE" id="PS51186">
    <property type="entry name" value="GNAT"/>
    <property type="match status" value="1"/>
</dbReference>
<keyword evidence="2" id="KW-0012">Acyltransferase</keyword>
<name>A0AA40X2L1_9GAMM</name>
<feature type="domain" description="N-acetyltransferase" evidence="3">
    <location>
        <begin position="4"/>
        <end position="146"/>
    </location>
</feature>
<dbReference type="Proteomes" id="UP000705283">
    <property type="component" value="Unassembled WGS sequence"/>
</dbReference>
<dbReference type="InterPro" id="IPR050832">
    <property type="entry name" value="Bact_Acetyltransf"/>
</dbReference>
<evidence type="ECO:0000256" key="2">
    <source>
        <dbReference type="ARBA" id="ARBA00023315"/>
    </source>
</evidence>
<gene>
    <name evidence="5" type="ORF">BS639_20115</name>
    <name evidence="4" type="ORF">ITX54_12790</name>
</gene>